<dbReference type="InterPro" id="IPR013221">
    <property type="entry name" value="Mur_ligase_cen"/>
</dbReference>
<protein>
    <submittedName>
        <fullName evidence="2">UDP-N-acetylmuramoyl-L-alanyl-D-glutamate--2, 6-diaminopimelate ligase</fullName>
        <ecNumber evidence="2">6.3.2.13</ecNumber>
        <ecNumber evidence="2">6.3.2.7</ecNumber>
    </submittedName>
</protein>
<evidence type="ECO:0000259" key="1">
    <source>
        <dbReference type="Pfam" id="PF08245"/>
    </source>
</evidence>
<name>A0A165YWQ5_METOA</name>
<dbReference type="PANTHER" id="PTHR23135:SF7">
    <property type="entry name" value="LIPID II ISOGLUTAMINYL SYNTHASE (GLUTAMINE-HYDROLYZING) SUBUNIT MURT"/>
    <property type="match status" value="1"/>
</dbReference>
<keyword evidence="3" id="KW-1185">Reference proteome</keyword>
<feature type="domain" description="Mur ligase central" evidence="1">
    <location>
        <begin position="60"/>
        <end position="200"/>
    </location>
</feature>
<evidence type="ECO:0000313" key="3">
    <source>
        <dbReference type="Proteomes" id="UP000077428"/>
    </source>
</evidence>
<dbReference type="GO" id="GO:0005524">
    <property type="term" value="F:ATP binding"/>
    <property type="evidence" value="ECO:0007669"/>
    <property type="project" value="InterPro"/>
</dbReference>
<dbReference type="InterPro" id="IPR036565">
    <property type="entry name" value="Mur-like_cat_sf"/>
</dbReference>
<dbReference type="RefSeq" id="WP_063720632.1">
    <property type="nucleotide sequence ID" value="NZ_LT985129.1"/>
</dbReference>
<sequence>MTNIIRYRFAKLMGKLGIKLVGLKGGMGKSFPGWLFLKFGSYDALNNLAQEPEIGSIILTGTNGKTTTTMMLIKLLANDTDICYNFESNTINAIATGLLKNNAKIGVFEYGIRNFEHGIPEKIQKLLDPIGVVYTTISREHTQVLGVKNPFKRYFDAKSALCKNMKKGIVIVNSDDPRTAFIGKNKEKDIKVNYYGFDCDLDIEDFFNESPIQCPVCKKEIKYHKNFMNHRGIYECECGFKRPEPDVKITDLKIEPTQWNITIEGNVYNYCEKENVFFKFNTNLPPFGIHNLYNTLCSLTTYASFTPSPEKIETTAKKIFSSLTMNIVPPGRFEVIITPSGKNIGLGQGDNGDALKANILLMKQYLNDEVEFIYTTPDIGEEEIFEDHIESIKLIQPNHLVIVPGRTSIDAAETYYNQIKNEFNANFSPCENKEIEKRVISIEKLIKESKYKNIIITGCGDEQLIWEQLKSKIKNDFI</sequence>
<dbReference type="GO" id="GO:0008765">
    <property type="term" value="F:UDP-N-acetylmuramoylalanyl-D-glutamate-2,6-diaminopimelate ligase activity"/>
    <property type="evidence" value="ECO:0007669"/>
    <property type="project" value="UniProtKB-EC"/>
</dbReference>
<dbReference type="OrthoDB" id="75106at2157"/>
<dbReference type="AlphaFoldDB" id="A0A165YWQ5"/>
<dbReference type="EMBL" id="LWMU01000136">
    <property type="protein sequence ID" value="KZX09959.1"/>
    <property type="molecule type" value="Genomic_DNA"/>
</dbReference>
<dbReference type="EC" id="6.3.2.13" evidence="2"/>
<dbReference type="GO" id="GO:0047482">
    <property type="term" value="F:UDP-N-acetylmuramoyl-L-alanyl-D-glutamate-L-lysine ligase activity"/>
    <property type="evidence" value="ECO:0007669"/>
    <property type="project" value="UniProtKB-EC"/>
</dbReference>
<gene>
    <name evidence="2" type="primary">murE_3</name>
    <name evidence="2" type="ORF">MBORA_20210</name>
</gene>
<keyword evidence="2" id="KW-0436">Ligase</keyword>
<dbReference type="PANTHER" id="PTHR23135">
    <property type="entry name" value="MUR LIGASE FAMILY MEMBER"/>
    <property type="match status" value="1"/>
</dbReference>
<accession>A0A165YWQ5</accession>
<dbReference type="EC" id="6.3.2.7" evidence="2"/>
<evidence type="ECO:0000313" key="2">
    <source>
        <dbReference type="EMBL" id="KZX09959.1"/>
    </source>
</evidence>
<dbReference type="Pfam" id="PF08245">
    <property type="entry name" value="Mur_ligase_M"/>
    <property type="match status" value="1"/>
</dbReference>
<dbReference type="STRING" id="66851.MBORA_20210"/>
<dbReference type="PATRIC" id="fig|66851.6.peg.2214"/>
<dbReference type="Gene3D" id="3.40.1190.10">
    <property type="entry name" value="Mur-like, catalytic domain"/>
    <property type="match status" value="1"/>
</dbReference>
<organism evidence="2 3">
    <name type="scientific">Methanobrevibacter oralis</name>
    <dbReference type="NCBI Taxonomy" id="66851"/>
    <lineage>
        <taxon>Archaea</taxon>
        <taxon>Methanobacteriati</taxon>
        <taxon>Methanobacteriota</taxon>
        <taxon>Methanomada group</taxon>
        <taxon>Methanobacteria</taxon>
        <taxon>Methanobacteriales</taxon>
        <taxon>Methanobacteriaceae</taxon>
        <taxon>Methanobrevibacter</taxon>
    </lineage>
</organism>
<dbReference type="Proteomes" id="UP000077428">
    <property type="component" value="Unassembled WGS sequence"/>
</dbReference>
<reference evidence="3" key="1">
    <citation type="journal article" date="2016" name="Genome Announc.">
        <title>Draft Genome Sequences of Methanobrevibacter curvatus DSM11111, Methanobrevibacter cuticularis DSM11139, Methanobrevibacter filiformis DSM11501, and Methanobrevibacter oralis DSM7256.</title>
        <authorList>
            <person name="Poehlein A."/>
            <person name="Seedorf H."/>
        </authorList>
    </citation>
    <scope>NUCLEOTIDE SEQUENCE [LARGE SCALE GENOMIC DNA]</scope>
    <source>
        <strain evidence="3">DSM 7256 / JCM 30027 / ZR</strain>
    </source>
</reference>
<proteinExistence type="predicted"/>
<comment type="caution">
    <text evidence="2">The sequence shown here is derived from an EMBL/GenBank/DDBJ whole genome shotgun (WGS) entry which is preliminary data.</text>
</comment>
<dbReference type="SUPFAM" id="SSF53623">
    <property type="entry name" value="MurD-like peptide ligases, catalytic domain"/>
    <property type="match status" value="1"/>
</dbReference>